<dbReference type="Proteomes" id="UP000198596">
    <property type="component" value="Unassembled WGS sequence"/>
</dbReference>
<dbReference type="OrthoDB" id="1416011at2"/>
<evidence type="ECO:0000313" key="1">
    <source>
        <dbReference type="EMBL" id="SFF16048.1"/>
    </source>
</evidence>
<gene>
    <name evidence="1" type="ORF">SAMN04488131_11040</name>
</gene>
<evidence type="ECO:0000313" key="2">
    <source>
        <dbReference type="Proteomes" id="UP000198596"/>
    </source>
</evidence>
<dbReference type="AlphaFoldDB" id="A0A1I2GFR8"/>
<dbReference type="EMBL" id="FONQ01000010">
    <property type="protein sequence ID" value="SFF16048.1"/>
    <property type="molecule type" value="Genomic_DNA"/>
</dbReference>
<dbReference type="RefSeq" id="WP_091205793.1">
    <property type="nucleotide sequence ID" value="NZ_FONQ01000010.1"/>
</dbReference>
<organism evidence="1 2">
    <name type="scientific">Flavobacterium xueshanense</name>
    <dbReference type="NCBI Taxonomy" id="935223"/>
    <lineage>
        <taxon>Bacteria</taxon>
        <taxon>Pseudomonadati</taxon>
        <taxon>Bacteroidota</taxon>
        <taxon>Flavobacteriia</taxon>
        <taxon>Flavobacteriales</taxon>
        <taxon>Flavobacteriaceae</taxon>
        <taxon>Flavobacterium</taxon>
    </lineage>
</organism>
<protein>
    <submittedName>
        <fullName evidence="1">Exostosin family protein</fullName>
    </submittedName>
</protein>
<reference evidence="2" key="1">
    <citation type="submission" date="2016-10" db="EMBL/GenBank/DDBJ databases">
        <authorList>
            <person name="Varghese N."/>
            <person name="Submissions S."/>
        </authorList>
    </citation>
    <scope>NUCLEOTIDE SEQUENCE [LARGE SCALE GENOMIC DNA]</scope>
    <source>
        <strain evidence="2">CGMCC 1.9227</strain>
    </source>
</reference>
<sequence>MLKLYTDSQYITPANRRIVFPLLFDLCYTNNLKLLEKYQMVSHINDCDIVVVPVDVTHFIESNKKEWLYAFIDTALGLQKKVWVYTAGDFGYSINKSVFTFRMSGFNSQLNARTFILPSFISDPYTLVQKEFRPIVKTLLPKVGFVGHASPSASKWIKEALLYLFHNYKRVTKQRYTDYQPFYPSSIKRYQFLSLLQKSDQIGTHFIFRNQYRAGVKTEIDKNKTTLAFFENIKANPYTFCLRGAGNYSVRFYETLAMGRIPFVVDTDFRLPLEGIVNWKKHCIIVSGKNVRDALIEFHQKISHEDFEEMQTNNRNLWLNHLNREAYFTTIYSVFKEKV</sequence>
<dbReference type="STRING" id="935223.SAMN04488131_11040"/>
<proteinExistence type="predicted"/>
<keyword evidence="2" id="KW-1185">Reference proteome</keyword>
<accession>A0A1I2GFR8</accession>
<name>A0A1I2GFR8_9FLAO</name>